<feature type="binding site" evidence="3">
    <location>
        <position position="160"/>
    </location>
    <ligand>
        <name>Zn(2+)</name>
        <dbReference type="ChEBI" id="CHEBI:29105"/>
    </ligand>
</feature>
<keyword evidence="3" id="KW-0479">Metal-binding</keyword>
<dbReference type="InterPro" id="IPR026590">
    <property type="entry name" value="Ssirtuin_cat_dom"/>
</dbReference>
<dbReference type="NCBIfam" id="NF003738">
    <property type="entry name" value="PRK05333.1"/>
    <property type="match status" value="1"/>
</dbReference>
<dbReference type="Pfam" id="PF02146">
    <property type="entry name" value="SIR2"/>
    <property type="match status" value="1"/>
</dbReference>
<feature type="active site" description="Proton acceptor" evidence="3">
    <location>
        <position position="149"/>
    </location>
</feature>
<keyword evidence="1" id="KW-0808">Transferase</keyword>
<dbReference type="GO" id="GO:0046872">
    <property type="term" value="F:metal ion binding"/>
    <property type="evidence" value="ECO:0007669"/>
    <property type="project" value="UniProtKB-KW"/>
</dbReference>
<accession>A0AAV7JKF2</accession>
<evidence type="ECO:0000256" key="1">
    <source>
        <dbReference type="ARBA" id="ARBA00022679"/>
    </source>
</evidence>
<protein>
    <submittedName>
        <fullName evidence="5">NAD-dependent protein lipoamidase sirtuin-4, mitochondrial-like isoform X1</fullName>
    </submittedName>
</protein>
<feature type="binding site" evidence="3">
    <location>
        <position position="208"/>
    </location>
    <ligand>
        <name>Zn(2+)</name>
        <dbReference type="ChEBI" id="CHEBI:29105"/>
    </ligand>
</feature>
<keyword evidence="2" id="KW-0520">NAD</keyword>
<dbReference type="InterPro" id="IPR029035">
    <property type="entry name" value="DHS-like_NAD/FAD-binding_dom"/>
</dbReference>
<dbReference type="Gene3D" id="3.30.1600.10">
    <property type="entry name" value="SIR2/SIRT2 'Small Domain"/>
    <property type="match status" value="1"/>
</dbReference>
<dbReference type="InterPro" id="IPR026591">
    <property type="entry name" value="Sirtuin_cat_small_dom_sf"/>
</dbReference>
<name>A0AAV7JKF2_9METZ</name>
<dbReference type="InterPro" id="IPR050134">
    <property type="entry name" value="NAD-dep_sirtuin_deacylases"/>
</dbReference>
<evidence type="ECO:0000256" key="2">
    <source>
        <dbReference type="ARBA" id="ARBA00023027"/>
    </source>
</evidence>
<dbReference type="GO" id="GO:0070403">
    <property type="term" value="F:NAD+ binding"/>
    <property type="evidence" value="ECO:0007669"/>
    <property type="project" value="InterPro"/>
</dbReference>
<evidence type="ECO:0000256" key="3">
    <source>
        <dbReference type="PROSITE-ProRule" id="PRU00236"/>
    </source>
</evidence>
<evidence type="ECO:0000313" key="6">
    <source>
        <dbReference type="Proteomes" id="UP001165289"/>
    </source>
</evidence>
<dbReference type="Proteomes" id="UP001165289">
    <property type="component" value="Unassembled WGS sequence"/>
</dbReference>
<dbReference type="InterPro" id="IPR003000">
    <property type="entry name" value="Sirtuin"/>
</dbReference>
<evidence type="ECO:0000259" key="4">
    <source>
        <dbReference type="PROSITE" id="PS50305"/>
    </source>
</evidence>
<reference evidence="5 6" key="1">
    <citation type="journal article" date="2023" name="BMC Biol.">
        <title>The compact genome of the sponge Oopsacas minuta (Hexactinellida) is lacking key metazoan core genes.</title>
        <authorList>
            <person name="Santini S."/>
            <person name="Schenkelaars Q."/>
            <person name="Jourda C."/>
            <person name="Duchesne M."/>
            <person name="Belahbib H."/>
            <person name="Rocher C."/>
            <person name="Selva M."/>
            <person name="Riesgo A."/>
            <person name="Vervoort M."/>
            <person name="Leys S.P."/>
            <person name="Kodjabachian L."/>
            <person name="Le Bivic A."/>
            <person name="Borchiellini C."/>
            <person name="Claverie J.M."/>
            <person name="Renard E."/>
        </authorList>
    </citation>
    <scope>NUCLEOTIDE SEQUENCE [LARGE SCALE GENOMIC DNA]</scope>
    <source>
        <strain evidence="5">SPO-2</strain>
    </source>
</reference>
<keyword evidence="6" id="KW-1185">Reference proteome</keyword>
<dbReference type="PANTHER" id="PTHR11085">
    <property type="entry name" value="NAD-DEPENDENT PROTEIN DEACYLASE SIRTUIN-5, MITOCHONDRIAL-RELATED"/>
    <property type="match status" value="1"/>
</dbReference>
<dbReference type="SUPFAM" id="SSF52467">
    <property type="entry name" value="DHS-like NAD/FAD-binding domain"/>
    <property type="match status" value="1"/>
</dbReference>
<dbReference type="GO" id="GO:0005759">
    <property type="term" value="C:mitochondrial matrix"/>
    <property type="evidence" value="ECO:0007669"/>
    <property type="project" value="TreeGrafter"/>
</dbReference>
<gene>
    <name evidence="5" type="ORF">LOD99_11659</name>
</gene>
<dbReference type="AlphaFoldDB" id="A0AAV7JKF2"/>
<feature type="binding site" evidence="3">
    <location>
        <position position="211"/>
    </location>
    <ligand>
        <name>Zn(2+)</name>
        <dbReference type="ChEBI" id="CHEBI:29105"/>
    </ligand>
</feature>
<dbReference type="EMBL" id="JAKMXF010000321">
    <property type="protein sequence ID" value="KAI6649293.1"/>
    <property type="molecule type" value="Genomic_DNA"/>
</dbReference>
<sequence>MSQYIGRMGKYRILTDRFIPATPLLDTSILTNLYKFIIRHHGGIFVLTGAGVSTESGIPDYRSEGVGLYARSTRRPMSYSDFLKNEANRKRYWARSYVGWSIYREYEPNLTHKILSRMERREKMFHWLVTQNVDALHLKAESLKVTELHGSLHRVVCLTCGCITSREEVQSMIRDLNLEWRGTAGDMAPDGDTTVPQDVVSSFKMLDCPSCGGILKPDIVFFGDNVQRPKVEFISQKLSQSTALLVLGSSLQVYSAYRLILQAKSLQIPIAVVNIGPTRADGIIDMKISGKCSDVFKWLAEKWNIDYLSI</sequence>
<dbReference type="GO" id="GO:0017136">
    <property type="term" value="F:histone deacetylase activity, NAD-dependent"/>
    <property type="evidence" value="ECO:0007669"/>
    <property type="project" value="TreeGrafter"/>
</dbReference>
<organism evidence="5 6">
    <name type="scientific">Oopsacas minuta</name>
    <dbReference type="NCBI Taxonomy" id="111878"/>
    <lineage>
        <taxon>Eukaryota</taxon>
        <taxon>Metazoa</taxon>
        <taxon>Porifera</taxon>
        <taxon>Hexactinellida</taxon>
        <taxon>Hexasterophora</taxon>
        <taxon>Lyssacinosida</taxon>
        <taxon>Leucopsacidae</taxon>
        <taxon>Oopsacas</taxon>
    </lineage>
</organism>
<evidence type="ECO:0000313" key="5">
    <source>
        <dbReference type="EMBL" id="KAI6649293.1"/>
    </source>
</evidence>
<dbReference type="PANTHER" id="PTHR11085:SF10">
    <property type="entry name" value="NAD-DEPENDENT PROTEIN DEACYLASE SIRTUIN-5, MITOCHONDRIAL-RELATED"/>
    <property type="match status" value="1"/>
</dbReference>
<dbReference type="Gene3D" id="3.40.50.1220">
    <property type="entry name" value="TPP-binding domain"/>
    <property type="match status" value="1"/>
</dbReference>
<keyword evidence="3" id="KW-0862">Zinc</keyword>
<comment type="caution">
    <text evidence="5">The sequence shown here is derived from an EMBL/GenBank/DDBJ whole genome shotgun (WGS) entry which is preliminary data.</text>
</comment>
<feature type="domain" description="Deacetylase sirtuin-type" evidence="4">
    <location>
        <begin position="23"/>
        <end position="310"/>
    </location>
</feature>
<dbReference type="PROSITE" id="PS50305">
    <property type="entry name" value="SIRTUIN"/>
    <property type="match status" value="1"/>
</dbReference>
<proteinExistence type="predicted"/>
<feature type="binding site" evidence="3">
    <location>
        <position position="157"/>
    </location>
    <ligand>
        <name>Zn(2+)</name>
        <dbReference type="ChEBI" id="CHEBI:29105"/>
    </ligand>
</feature>